<dbReference type="EMBL" id="JAJSOF020000001">
    <property type="protein sequence ID" value="KAJ4451526.1"/>
    <property type="molecule type" value="Genomic_DNA"/>
</dbReference>
<reference evidence="2 3" key="1">
    <citation type="journal article" date="2022" name="Allergy">
        <title>Genome assembly and annotation of Periplaneta americana reveal a comprehensive cockroach allergen profile.</title>
        <authorList>
            <person name="Wang L."/>
            <person name="Xiong Q."/>
            <person name="Saelim N."/>
            <person name="Wang L."/>
            <person name="Nong W."/>
            <person name="Wan A.T."/>
            <person name="Shi M."/>
            <person name="Liu X."/>
            <person name="Cao Q."/>
            <person name="Hui J.H.L."/>
            <person name="Sookrung N."/>
            <person name="Leung T.F."/>
            <person name="Tungtrongchitr A."/>
            <person name="Tsui S.K.W."/>
        </authorList>
    </citation>
    <scope>NUCLEOTIDE SEQUENCE [LARGE SCALE GENOMIC DNA]</scope>
    <source>
        <strain evidence="2">PWHHKU_190912</strain>
    </source>
</reference>
<name>A0ABQ8TXT2_PERAM</name>
<accession>A0ABQ8TXT2</accession>
<gene>
    <name evidence="2" type="ORF">ANN_02990</name>
</gene>
<protein>
    <submittedName>
        <fullName evidence="2">Uncharacterized protein</fullName>
    </submittedName>
</protein>
<dbReference type="Proteomes" id="UP001148838">
    <property type="component" value="Unassembled WGS sequence"/>
</dbReference>
<feature type="region of interest" description="Disordered" evidence="1">
    <location>
        <begin position="258"/>
        <end position="277"/>
    </location>
</feature>
<comment type="caution">
    <text evidence="2">The sequence shown here is derived from an EMBL/GenBank/DDBJ whole genome shotgun (WGS) entry which is preliminary data.</text>
</comment>
<keyword evidence="3" id="KW-1185">Reference proteome</keyword>
<proteinExistence type="predicted"/>
<evidence type="ECO:0000256" key="1">
    <source>
        <dbReference type="SAM" id="MobiDB-lite"/>
    </source>
</evidence>
<sequence>MAGLCEGGNEPAGSLKAMCVRNCVSIRRPEFECSGPQLEGPEFECSGPQLEGPEFEYSGLSLKIKGQRRIWVVIILIKSQRLRWRGHVLRHDEDSLLRKAFDYSPRDLLVDLVSIGRIKYMIIFVQREDDKKMQRTEMNGDISTHKGQIKEEQADDILTNPRRIAVGHFRMVTDHYCLAYHLHRIGILDSPLCPLCNRQEDMQFLATEYVQREDFAVWMQVLLHDEPDVLIFMSDEAHFHLNGFVNLQTSGECGGNSEFQSLHTHDKHPSSARTPDAELGTTCVVPTRWDYSPQ</sequence>
<evidence type="ECO:0000313" key="3">
    <source>
        <dbReference type="Proteomes" id="UP001148838"/>
    </source>
</evidence>
<organism evidence="2 3">
    <name type="scientific">Periplaneta americana</name>
    <name type="common">American cockroach</name>
    <name type="synonym">Blatta americana</name>
    <dbReference type="NCBI Taxonomy" id="6978"/>
    <lineage>
        <taxon>Eukaryota</taxon>
        <taxon>Metazoa</taxon>
        <taxon>Ecdysozoa</taxon>
        <taxon>Arthropoda</taxon>
        <taxon>Hexapoda</taxon>
        <taxon>Insecta</taxon>
        <taxon>Pterygota</taxon>
        <taxon>Neoptera</taxon>
        <taxon>Polyneoptera</taxon>
        <taxon>Dictyoptera</taxon>
        <taxon>Blattodea</taxon>
        <taxon>Blattoidea</taxon>
        <taxon>Blattidae</taxon>
        <taxon>Blattinae</taxon>
        <taxon>Periplaneta</taxon>
    </lineage>
</organism>
<evidence type="ECO:0000313" key="2">
    <source>
        <dbReference type="EMBL" id="KAJ4451526.1"/>
    </source>
</evidence>